<keyword evidence="3" id="KW-1185">Reference proteome</keyword>
<sequence length="182" mass="20423">MSSRHNDHEHAISTLHTLFIIVYLQELAWISAPLLISANVFLHACIRQFSTESLVFSGVIFAFFLLTGVGLTVSLYLAHTVALRHIKPSYFVPYAAVKAFRIATLALVSFCILFSPTLIKTYFYASIYGLFEALAGAIALEVTVRCIRETKRIRMGRRRQTRADAQLQPNIVSKSTLIPENC</sequence>
<reference evidence="3" key="1">
    <citation type="submission" date="2017-10" db="EMBL/GenBank/DDBJ databases">
        <title>Rapid genome shrinkage in a self-fertile nematode reveals novel sperm competition proteins.</title>
        <authorList>
            <person name="Yin D."/>
            <person name="Schwarz E.M."/>
            <person name="Thomas C.G."/>
            <person name="Felde R.L."/>
            <person name="Korf I.F."/>
            <person name="Cutter A.D."/>
            <person name="Schartner C.M."/>
            <person name="Ralston E.J."/>
            <person name="Meyer B.J."/>
            <person name="Haag E.S."/>
        </authorList>
    </citation>
    <scope>NUCLEOTIDE SEQUENCE [LARGE SCALE GENOMIC DNA]</scope>
    <source>
        <strain evidence="3">JU1422</strain>
    </source>
</reference>
<keyword evidence="1" id="KW-1133">Transmembrane helix</keyword>
<dbReference type="OrthoDB" id="5786125at2759"/>
<protein>
    <submittedName>
        <fullName evidence="2">Uncharacterized protein</fullName>
    </submittedName>
</protein>
<accession>A0A2G5VBZ1</accession>
<dbReference type="Proteomes" id="UP000230233">
    <property type="component" value="Chromosome II"/>
</dbReference>
<feature type="transmembrane region" description="Helical" evidence="1">
    <location>
        <begin position="99"/>
        <end position="119"/>
    </location>
</feature>
<evidence type="ECO:0000313" key="2">
    <source>
        <dbReference type="EMBL" id="PIC49315.1"/>
    </source>
</evidence>
<evidence type="ECO:0000256" key="1">
    <source>
        <dbReference type="SAM" id="Phobius"/>
    </source>
</evidence>
<gene>
    <name evidence="2" type="primary">Cni-C08G5.6</name>
    <name evidence="2" type="synonym">Cnig_chr_II.g7966</name>
    <name evidence="2" type="ORF">B9Z55_007966</name>
</gene>
<feature type="transmembrane region" description="Helical" evidence="1">
    <location>
        <begin position="20"/>
        <end position="42"/>
    </location>
</feature>
<name>A0A2G5VBZ1_9PELO</name>
<dbReference type="AlphaFoldDB" id="A0A2G5VBZ1"/>
<evidence type="ECO:0000313" key="3">
    <source>
        <dbReference type="Proteomes" id="UP000230233"/>
    </source>
</evidence>
<keyword evidence="1" id="KW-0472">Membrane</keyword>
<feature type="transmembrane region" description="Helical" evidence="1">
    <location>
        <begin position="125"/>
        <end position="147"/>
    </location>
</feature>
<proteinExistence type="predicted"/>
<feature type="transmembrane region" description="Helical" evidence="1">
    <location>
        <begin position="54"/>
        <end position="78"/>
    </location>
</feature>
<dbReference type="EMBL" id="PDUG01000002">
    <property type="protein sequence ID" value="PIC49315.1"/>
    <property type="molecule type" value="Genomic_DNA"/>
</dbReference>
<comment type="caution">
    <text evidence="2">The sequence shown here is derived from an EMBL/GenBank/DDBJ whole genome shotgun (WGS) entry which is preliminary data.</text>
</comment>
<keyword evidence="1" id="KW-0812">Transmembrane</keyword>
<organism evidence="2 3">
    <name type="scientific">Caenorhabditis nigoni</name>
    <dbReference type="NCBI Taxonomy" id="1611254"/>
    <lineage>
        <taxon>Eukaryota</taxon>
        <taxon>Metazoa</taxon>
        <taxon>Ecdysozoa</taxon>
        <taxon>Nematoda</taxon>
        <taxon>Chromadorea</taxon>
        <taxon>Rhabditida</taxon>
        <taxon>Rhabditina</taxon>
        <taxon>Rhabditomorpha</taxon>
        <taxon>Rhabditoidea</taxon>
        <taxon>Rhabditidae</taxon>
        <taxon>Peloderinae</taxon>
        <taxon>Caenorhabditis</taxon>
    </lineage>
</organism>